<dbReference type="Pfam" id="PF00651">
    <property type="entry name" value="BTB"/>
    <property type="match status" value="1"/>
</dbReference>
<comment type="caution">
    <text evidence="2">The sequence shown here is derived from an EMBL/GenBank/DDBJ whole genome shotgun (WGS) entry which is preliminary data.</text>
</comment>
<organism evidence="2 3">
    <name type="scientific">Cerrena zonata</name>
    <dbReference type="NCBI Taxonomy" id="2478898"/>
    <lineage>
        <taxon>Eukaryota</taxon>
        <taxon>Fungi</taxon>
        <taxon>Dikarya</taxon>
        <taxon>Basidiomycota</taxon>
        <taxon>Agaricomycotina</taxon>
        <taxon>Agaricomycetes</taxon>
        <taxon>Polyporales</taxon>
        <taxon>Cerrenaceae</taxon>
        <taxon>Cerrena</taxon>
    </lineage>
</organism>
<dbReference type="InterPro" id="IPR000210">
    <property type="entry name" value="BTB/POZ_dom"/>
</dbReference>
<evidence type="ECO:0000313" key="3">
    <source>
        <dbReference type="Proteomes" id="UP001385951"/>
    </source>
</evidence>
<name>A0AAW0GQM4_9APHY</name>
<accession>A0AAW0GQM4</accession>
<dbReference type="SMART" id="SM00225">
    <property type="entry name" value="BTB"/>
    <property type="match status" value="1"/>
</dbReference>
<dbReference type="EMBL" id="JASBNA010000004">
    <property type="protein sequence ID" value="KAK7692538.1"/>
    <property type="molecule type" value="Genomic_DNA"/>
</dbReference>
<dbReference type="Proteomes" id="UP001385951">
    <property type="component" value="Unassembled WGS sequence"/>
</dbReference>
<dbReference type="PROSITE" id="PS50097">
    <property type="entry name" value="BTB"/>
    <property type="match status" value="1"/>
</dbReference>
<protein>
    <recommendedName>
        <fullName evidence="1">BTB domain-containing protein</fullName>
    </recommendedName>
</protein>
<dbReference type="InterPro" id="IPR011333">
    <property type="entry name" value="SKP1/BTB/POZ_sf"/>
</dbReference>
<evidence type="ECO:0000259" key="1">
    <source>
        <dbReference type="PROSITE" id="PS50097"/>
    </source>
</evidence>
<keyword evidence="3" id="KW-1185">Reference proteome</keyword>
<sequence length="311" mass="34440">MGADGEDKESSSPRLASHPFDDEDADVIVQSSDNVCFKMYRVILGKASPVFKDTFGLPQSPPSECNPEDFFNGLPLVKITEDSHTLELLFAFCYPMDDPVLQNIDDTRAVLEAAHKYQMDAIAIRARASWAAVAGVDALKAFAIACGMGWEEEARIAARLTLDSAIWPLEPPLPKEFRYVSAENVVRLTSYHRKCVSAACHFAEDTGWGVQVLNSLVCNHCDKLYSGAVQSNALREWLRVFQRSAKAILSSQPSAAVVDNQTVIFDTIRRSYGSPPCDLPMHAFEKIKSVARMFGEELDVRVSSVVLELQF</sequence>
<proteinExistence type="predicted"/>
<dbReference type="Gene3D" id="3.30.710.10">
    <property type="entry name" value="Potassium Channel Kv1.1, Chain A"/>
    <property type="match status" value="1"/>
</dbReference>
<gene>
    <name evidence="2" type="ORF">QCA50_004168</name>
</gene>
<feature type="domain" description="BTB" evidence="1">
    <location>
        <begin position="25"/>
        <end position="102"/>
    </location>
</feature>
<evidence type="ECO:0000313" key="2">
    <source>
        <dbReference type="EMBL" id="KAK7692538.1"/>
    </source>
</evidence>
<dbReference type="SUPFAM" id="SSF54695">
    <property type="entry name" value="POZ domain"/>
    <property type="match status" value="1"/>
</dbReference>
<dbReference type="AlphaFoldDB" id="A0AAW0GQM4"/>
<reference evidence="2 3" key="1">
    <citation type="submission" date="2022-09" db="EMBL/GenBank/DDBJ databases">
        <authorList>
            <person name="Palmer J.M."/>
        </authorList>
    </citation>
    <scope>NUCLEOTIDE SEQUENCE [LARGE SCALE GENOMIC DNA]</scope>
    <source>
        <strain evidence="2 3">DSM 7382</strain>
    </source>
</reference>